<gene>
    <name evidence="1" type="ORF">OBRU01_10949</name>
</gene>
<evidence type="ECO:0000313" key="1">
    <source>
        <dbReference type="EMBL" id="KOB72243.1"/>
    </source>
</evidence>
<protein>
    <submittedName>
        <fullName evidence="1">Uncharacterized protein</fullName>
    </submittedName>
</protein>
<keyword evidence="2" id="KW-1185">Reference proteome</keyword>
<sequence length="157" mass="18159">MRVILDAVLGEVSKEQLQNYVFNHMYNLITGKKGKELKADLKKIVNYKAKVEECLKRMKGVVDYSKQYKQHVLESAYKRIVMVRDYRPQIKLKSKLVLMKSSKCMMVDTLADDYGLSKYSEKPVKVFSLEADHASAPNDIRISNIVNMFADTKFLNK</sequence>
<dbReference type="SUPFAM" id="SSF53474">
    <property type="entry name" value="alpha/beta-Hydrolases"/>
    <property type="match status" value="1"/>
</dbReference>
<organism evidence="1 2">
    <name type="scientific">Operophtera brumata</name>
    <name type="common">Winter moth</name>
    <name type="synonym">Phalaena brumata</name>
    <dbReference type="NCBI Taxonomy" id="104452"/>
    <lineage>
        <taxon>Eukaryota</taxon>
        <taxon>Metazoa</taxon>
        <taxon>Ecdysozoa</taxon>
        <taxon>Arthropoda</taxon>
        <taxon>Hexapoda</taxon>
        <taxon>Insecta</taxon>
        <taxon>Pterygota</taxon>
        <taxon>Neoptera</taxon>
        <taxon>Endopterygota</taxon>
        <taxon>Lepidoptera</taxon>
        <taxon>Glossata</taxon>
        <taxon>Ditrysia</taxon>
        <taxon>Geometroidea</taxon>
        <taxon>Geometridae</taxon>
        <taxon>Larentiinae</taxon>
        <taxon>Operophtera</taxon>
    </lineage>
</organism>
<name>A0A0L7L9S2_OPEBR</name>
<proteinExistence type="predicted"/>
<dbReference type="AlphaFoldDB" id="A0A0L7L9S2"/>
<dbReference type="EMBL" id="JTDY01002046">
    <property type="protein sequence ID" value="KOB72243.1"/>
    <property type="molecule type" value="Genomic_DNA"/>
</dbReference>
<reference evidence="1 2" key="1">
    <citation type="journal article" date="2015" name="Genome Biol. Evol.">
        <title>The genome of winter moth (Operophtera brumata) provides a genomic perspective on sexual dimorphism and phenology.</title>
        <authorList>
            <person name="Derks M.F."/>
            <person name="Smit S."/>
            <person name="Salis L."/>
            <person name="Schijlen E."/>
            <person name="Bossers A."/>
            <person name="Mateman C."/>
            <person name="Pijl A.S."/>
            <person name="de Ridder D."/>
            <person name="Groenen M.A."/>
            <person name="Visser M.E."/>
            <person name="Megens H.J."/>
        </authorList>
    </citation>
    <scope>NUCLEOTIDE SEQUENCE [LARGE SCALE GENOMIC DNA]</scope>
    <source>
        <strain evidence="1">WM2013NL</strain>
        <tissue evidence="1">Head and thorax</tissue>
    </source>
</reference>
<evidence type="ECO:0000313" key="2">
    <source>
        <dbReference type="Proteomes" id="UP000037510"/>
    </source>
</evidence>
<accession>A0A0L7L9S2</accession>
<dbReference type="InterPro" id="IPR029058">
    <property type="entry name" value="AB_hydrolase_fold"/>
</dbReference>
<comment type="caution">
    <text evidence="1">The sequence shown here is derived from an EMBL/GenBank/DDBJ whole genome shotgun (WGS) entry which is preliminary data.</text>
</comment>
<dbReference type="Proteomes" id="UP000037510">
    <property type="component" value="Unassembled WGS sequence"/>
</dbReference>